<organism evidence="1 2">
    <name type="scientific">Heliophilum fasciatum</name>
    <dbReference type="NCBI Taxonomy" id="35700"/>
    <lineage>
        <taxon>Bacteria</taxon>
        <taxon>Bacillati</taxon>
        <taxon>Bacillota</taxon>
        <taxon>Clostridia</taxon>
        <taxon>Eubacteriales</taxon>
        <taxon>Heliobacteriaceae</taxon>
        <taxon>Heliophilum</taxon>
    </lineage>
</organism>
<dbReference type="OrthoDB" id="1787095at2"/>
<dbReference type="AlphaFoldDB" id="A0A4R2RWN5"/>
<gene>
    <name evidence="1" type="ORF">EDD73_11090</name>
</gene>
<proteinExistence type="predicted"/>
<dbReference type="RefSeq" id="WP_131919126.1">
    <property type="nucleotide sequence ID" value="NZ_JAOQNU010000010.1"/>
</dbReference>
<protein>
    <submittedName>
        <fullName evidence="1">Uncharacterized protein</fullName>
    </submittedName>
</protein>
<reference evidence="1 2" key="1">
    <citation type="submission" date="2019-03" db="EMBL/GenBank/DDBJ databases">
        <title>Genomic Encyclopedia of Type Strains, Phase IV (KMG-IV): sequencing the most valuable type-strain genomes for metagenomic binning, comparative biology and taxonomic classification.</title>
        <authorList>
            <person name="Goeker M."/>
        </authorList>
    </citation>
    <scope>NUCLEOTIDE SEQUENCE [LARGE SCALE GENOMIC DNA]</scope>
    <source>
        <strain evidence="1 2">DSM 11170</strain>
    </source>
</reference>
<accession>A0A4R2RWN5</accession>
<sequence length="79" mass="9406">MEHGLERMEKTLSDLIRVMEDTTSIMEDLEKDLITAQEVMANRFADWQQETARLEREGRTRRPRFMLWSKRLSAKSFSA</sequence>
<dbReference type="Proteomes" id="UP000294813">
    <property type="component" value="Unassembled WGS sequence"/>
</dbReference>
<evidence type="ECO:0000313" key="1">
    <source>
        <dbReference type="EMBL" id="TCP64391.1"/>
    </source>
</evidence>
<comment type="caution">
    <text evidence="1">The sequence shown here is derived from an EMBL/GenBank/DDBJ whole genome shotgun (WGS) entry which is preliminary data.</text>
</comment>
<dbReference type="EMBL" id="SLXT01000010">
    <property type="protein sequence ID" value="TCP64391.1"/>
    <property type="molecule type" value="Genomic_DNA"/>
</dbReference>
<evidence type="ECO:0000313" key="2">
    <source>
        <dbReference type="Proteomes" id="UP000294813"/>
    </source>
</evidence>
<keyword evidence="2" id="KW-1185">Reference proteome</keyword>
<name>A0A4R2RWN5_9FIRM</name>